<accession>A0ABT0LLF1</accession>
<organism evidence="1 2">
    <name type="scientific">Shewanella surugensis</name>
    <dbReference type="NCBI Taxonomy" id="212020"/>
    <lineage>
        <taxon>Bacteria</taxon>
        <taxon>Pseudomonadati</taxon>
        <taxon>Pseudomonadota</taxon>
        <taxon>Gammaproteobacteria</taxon>
        <taxon>Alteromonadales</taxon>
        <taxon>Shewanellaceae</taxon>
        <taxon>Shewanella</taxon>
    </lineage>
</organism>
<proteinExistence type="predicted"/>
<dbReference type="Proteomes" id="UP001203423">
    <property type="component" value="Unassembled WGS sequence"/>
</dbReference>
<protein>
    <submittedName>
        <fullName evidence="1">Uncharacterized protein</fullName>
    </submittedName>
</protein>
<dbReference type="EMBL" id="JAKIKS010000282">
    <property type="protein sequence ID" value="MCL1127986.1"/>
    <property type="molecule type" value="Genomic_DNA"/>
</dbReference>
<gene>
    <name evidence="1" type="ORF">L2764_26945</name>
</gene>
<keyword evidence="2" id="KW-1185">Reference proteome</keyword>
<dbReference type="RefSeq" id="WP_248943406.1">
    <property type="nucleotide sequence ID" value="NZ_JAKIKS010000282.1"/>
</dbReference>
<sequence length="81" mass="9460">MSNEKFMYNCFLCRDSFQFGPGLYDGKTIPLYGGITVCMGCYKWNWDGWNPEHEDKLISHLNEKGLPIPERNEKGWLPRGE</sequence>
<evidence type="ECO:0000313" key="2">
    <source>
        <dbReference type="Proteomes" id="UP001203423"/>
    </source>
</evidence>
<comment type="caution">
    <text evidence="1">The sequence shown here is derived from an EMBL/GenBank/DDBJ whole genome shotgun (WGS) entry which is preliminary data.</text>
</comment>
<name>A0ABT0LLF1_9GAMM</name>
<reference evidence="1 2" key="1">
    <citation type="submission" date="2022-01" db="EMBL/GenBank/DDBJ databases">
        <title>Whole genome-based taxonomy of the Shewanellaceae.</title>
        <authorList>
            <person name="Martin-Rodriguez A.J."/>
        </authorList>
    </citation>
    <scope>NUCLEOTIDE SEQUENCE [LARGE SCALE GENOMIC DNA]</scope>
    <source>
        <strain evidence="1 2">DSM 17177</strain>
    </source>
</reference>
<evidence type="ECO:0000313" key="1">
    <source>
        <dbReference type="EMBL" id="MCL1127986.1"/>
    </source>
</evidence>